<keyword evidence="3" id="KW-1185">Reference proteome</keyword>
<evidence type="ECO:0000256" key="1">
    <source>
        <dbReference type="SAM" id="MobiDB-lite"/>
    </source>
</evidence>
<dbReference type="InterPro" id="IPR029032">
    <property type="entry name" value="AhpD-like"/>
</dbReference>
<evidence type="ECO:0000313" key="2">
    <source>
        <dbReference type="EMBL" id="MCE7010170.1"/>
    </source>
</evidence>
<feature type="region of interest" description="Disordered" evidence="1">
    <location>
        <begin position="83"/>
        <end position="111"/>
    </location>
</feature>
<organism evidence="2 3">
    <name type="scientific">Kibdelosporangium philippinense</name>
    <dbReference type="NCBI Taxonomy" id="211113"/>
    <lineage>
        <taxon>Bacteria</taxon>
        <taxon>Bacillati</taxon>
        <taxon>Actinomycetota</taxon>
        <taxon>Actinomycetes</taxon>
        <taxon>Pseudonocardiales</taxon>
        <taxon>Pseudonocardiaceae</taxon>
        <taxon>Kibdelosporangium</taxon>
    </lineage>
</organism>
<dbReference type="SUPFAM" id="SSF69118">
    <property type="entry name" value="AhpD-like"/>
    <property type="match status" value="1"/>
</dbReference>
<dbReference type="Gene3D" id="1.20.1290.10">
    <property type="entry name" value="AhpD-like"/>
    <property type="match status" value="1"/>
</dbReference>
<dbReference type="EMBL" id="JAJVCN010000004">
    <property type="protein sequence ID" value="MCE7010170.1"/>
    <property type="molecule type" value="Genomic_DNA"/>
</dbReference>
<evidence type="ECO:0000313" key="3">
    <source>
        <dbReference type="Proteomes" id="UP001521150"/>
    </source>
</evidence>
<proteinExistence type="predicted"/>
<gene>
    <name evidence="2" type="ORF">LWC34_46315</name>
</gene>
<dbReference type="RefSeq" id="WP_233731642.1">
    <property type="nucleotide sequence ID" value="NZ_JAJVCN010000004.1"/>
</dbReference>
<reference evidence="2 3" key="1">
    <citation type="submission" date="2021-12" db="EMBL/GenBank/DDBJ databases">
        <title>Genome sequence of Kibdelosporangium philippinense ATCC 49844.</title>
        <authorList>
            <person name="Fedorov E.A."/>
            <person name="Omeragic M."/>
            <person name="Shalygina K.F."/>
            <person name="Maclea K.S."/>
        </authorList>
    </citation>
    <scope>NUCLEOTIDE SEQUENCE [LARGE SCALE GENOMIC DNA]</scope>
    <source>
        <strain evidence="2 3">ATCC 49844</strain>
    </source>
</reference>
<name>A0ABS8ZQY5_9PSEU</name>
<comment type="caution">
    <text evidence="2">The sequence shown here is derived from an EMBL/GenBank/DDBJ whole genome shotgun (WGS) entry which is preliminary data.</text>
</comment>
<accession>A0ABS8ZQY5</accession>
<feature type="compositionally biased region" description="Low complexity" evidence="1">
    <location>
        <begin position="95"/>
        <end position="111"/>
    </location>
</feature>
<dbReference type="Proteomes" id="UP001521150">
    <property type="component" value="Unassembled WGS sequence"/>
</dbReference>
<protein>
    <submittedName>
        <fullName evidence="2">Carboxymuconolactone decarboxylase family protein</fullName>
    </submittedName>
</protein>
<sequence length="111" mass="11854">MGARTRLPDPDPADVPADVQEFLAQLPADPMVKMLTHAVTTVEGFIRQAQALFTTTLLPARSRELLILTVAVVTNCPFVTAQHGPIAGGPESRTRCGTSSRGRTSTALTLR</sequence>